<dbReference type="Proteomes" id="UP000886476">
    <property type="component" value="Unassembled WGS sequence"/>
</dbReference>
<dbReference type="EMBL" id="JABFDN010000007">
    <property type="protein sequence ID" value="NPU67530.1"/>
    <property type="molecule type" value="Genomic_DNA"/>
</dbReference>
<evidence type="ECO:0000313" key="2">
    <source>
        <dbReference type="Proteomes" id="UP000886476"/>
    </source>
</evidence>
<gene>
    <name evidence="1" type="ORF">HL667_21180</name>
</gene>
<comment type="caution">
    <text evidence="1">The sequence shown here is derived from an EMBL/GenBank/DDBJ whole genome shotgun (WGS) entry which is preliminary data.</text>
</comment>
<proteinExistence type="predicted"/>
<dbReference type="RefSeq" id="WP_172112614.1">
    <property type="nucleotide sequence ID" value="NZ_JABFDN010000007.1"/>
</dbReference>
<name>A0ABX2CIF6_9BRAD</name>
<organism evidence="1 2">
    <name type="scientific">Bradyrhizobium aeschynomenes</name>
    <dbReference type="NCBI Taxonomy" id="2734909"/>
    <lineage>
        <taxon>Bacteria</taxon>
        <taxon>Pseudomonadati</taxon>
        <taxon>Pseudomonadota</taxon>
        <taxon>Alphaproteobacteria</taxon>
        <taxon>Hyphomicrobiales</taxon>
        <taxon>Nitrobacteraceae</taxon>
        <taxon>Bradyrhizobium</taxon>
    </lineage>
</organism>
<keyword evidence="2" id="KW-1185">Reference proteome</keyword>
<protein>
    <submittedName>
        <fullName evidence="1">Uncharacterized protein</fullName>
    </submittedName>
</protein>
<accession>A0ABX2CIF6</accession>
<evidence type="ECO:0000313" key="1">
    <source>
        <dbReference type="EMBL" id="NPU67530.1"/>
    </source>
</evidence>
<reference evidence="1" key="1">
    <citation type="submission" date="2020-05" db="EMBL/GenBank/DDBJ databases">
        <title>Nod-independent and nitrogen-fixing Bradyrhizobium aeschynomene sp. nov. isolated from nodules of Aeschynomene indica.</title>
        <authorList>
            <person name="Zhang Z."/>
        </authorList>
    </citation>
    <scope>NUCLEOTIDE SEQUENCE</scope>
    <source>
        <strain evidence="1">83012</strain>
    </source>
</reference>
<sequence>MPLLPFGEYRPDVSDYEGQATRNIQNVVPRGDGYGPFPSFSSYTSALPEPCRGAFYALKSDGTVVTFAGTATNLYRLNNTDFTWLDVSKGGASYSQLSSSAQWQFAQTGNLVFATQANALLQVFDLTSSSVFDNALGAPPQAAYISVVGRFLVLSGLLSTPYRIQWSGLNNFNSATSWDGLTAGSDHQDFPDGGIVRGVAGGEAGIIFQDQAIRRMSYVPGSPIIFQIDRITQDKGLYAPYSIIRAGERIFFYAGQGFHKIEPGGVPQPIGREKVDRTFLADLDKGNLQLLIGAADPRSTRVFWSYKSVSGAIGSYDKLLGYDFLLDRFFSVTATGEYLLGMSQTGLTLENLDSISPSIDAMTLSLDAYATAVQPEIAQFSAGHVLGFFRGSNLEATIESAEQGTDDNRIMIRGFRPVTDATALYGSVSARDTPSALAVASAEIAVNGRTGRCDVRKDTRYARFKVRIPAAASWTFCAGVVPDLSVSGTL</sequence>